<keyword evidence="1" id="KW-0732">Signal</keyword>
<feature type="signal peptide" evidence="1">
    <location>
        <begin position="1"/>
        <end position="33"/>
    </location>
</feature>
<evidence type="ECO:0000256" key="1">
    <source>
        <dbReference type="SAM" id="SignalP"/>
    </source>
</evidence>
<dbReference type="RefSeq" id="XP_022285528.1">
    <property type="nucleotide sequence ID" value="XM_022429434.1"/>
</dbReference>
<dbReference type="AlphaFoldDB" id="A0A219AR43"/>
<dbReference type="Proteomes" id="UP000078397">
    <property type="component" value="Unassembled WGS sequence"/>
</dbReference>
<dbReference type="KEGG" id="pchm:VFPPC_17745"/>
<comment type="caution">
    <text evidence="2">The sequence shown here is derived from an EMBL/GenBank/DDBJ whole genome shotgun (WGS) entry which is preliminary data.</text>
</comment>
<name>A0A219AR43_METCM</name>
<sequence>MCSGRNESTFGQDVFVFILTHVLVISTLRSVDSVSEEQSCSRTDCVNCREFLLDAVLAPMPHGIMPDIWGVRQHPDPGLGIRHLCHSNTDFASHISFRFSVSSNTSRLLHYRTSQLKAVSADKVG</sequence>
<protein>
    <recommendedName>
        <fullName evidence="4">Secreted protein</fullName>
    </recommendedName>
</protein>
<evidence type="ECO:0008006" key="4">
    <source>
        <dbReference type="Google" id="ProtNLM"/>
    </source>
</evidence>
<evidence type="ECO:0000313" key="2">
    <source>
        <dbReference type="EMBL" id="OWT43079.1"/>
    </source>
</evidence>
<keyword evidence="3" id="KW-1185">Reference proteome</keyword>
<dbReference type="EMBL" id="LSBJ02000003">
    <property type="protein sequence ID" value="OWT43079.1"/>
    <property type="molecule type" value="Genomic_DNA"/>
</dbReference>
<feature type="chain" id="PRO_5012194527" description="Secreted protein" evidence="1">
    <location>
        <begin position="34"/>
        <end position="125"/>
    </location>
</feature>
<accession>A0A219AR43</accession>
<reference evidence="2 3" key="1">
    <citation type="journal article" date="2016" name="PLoS Pathog.">
        <title>Biosynthesis of antibiotic leucinostatins in bio-control fungus Purpureocillium lilacinum and their inhibition on phytophthora revealed by genome mining.</title>
        <authorList>
            <person name="Wang G."/>
            <person name="Liu Z."/>
            <person name="Lin R."/>
            <person name="Li E."/>
            <person name="Mao Z."/>
            <person name="Ling J."/>
            <person name="Yang Y."/>
            <person name="Yin W.B."/>
            <person name="Xie B."/>
        </authorList>
    </citation>
    <scope>NUCLEOTIDE SEQUENCE [LARGE SCALE GENOMIC DNA]</scope>
    <source>
        <strain evidence="2">170</strain>
    </source>
</reference>
<gene>
    <name evidence="2" type="ORF">VFPPC_17745</name>
</gene>
<dbReference type="GeneID" id="33936672"/>
<proteinExistence type="predicted"/>
<evidence type="ECO:0000313" key="3">
    <source>
        <dbReference type="Proteomes" id="UP000078397"/>
    </source>
</evidence>
<organism evidence="2 3">
    <name type="scientific">Pochonia chlamydosporia 170</name>
    <dbReference type="NCBI Taxonomy" id="1380566"/>
    <lineage>
        <taxon>Eukaryota</taxon>
        <taxon>Fungi</taxon>
        <taxon>Dikarya</taxon>
        <taxon>Ascomycota</taxon>
        <taxon>Pezizomycotina</taxon>
        <taxon>Sordariomycetes</taxon>
        <taxon>Hypocreomycetidae</taxon>
        <taxon>Hypocreales</taxon>
        <taxon>Clavicipitaceae</taxon>
        <taxon>Pochonia</taxon>
    </lineage>
</organism>